<organism evidence="2 3">
    <name type="scientific">Cricetulus griseus</name>
    <name type="common">Chinese hamster</name>
    <name type="synonym">Cricetulus barabensis griseus</name>
    <dbReference type="NCBI Taxonomy" id="10029"/>
    <lineage>
        <taxon>Eukaryota</taxon>
        <taxon>Metazoa</taxon>
        <taxon>Chordata</taxon>
        <taxon>Craniata</taxon>
        <taxon>Vertebrata</taxon>
        <taxon>Euteleostomi</taxon>
        <taxon>Mammalia</taxon>
        <taxon>Eutheria</taxon>
        <taxon>Euarchontoglires</taxon>
        <taxon>Glires</taxon>
        <taxon>Rodentia</taxon>
        <taxon>Myomorpha</taxon>
        <taxon>Muroidea</taxon>
        <taxon>Cricetidae</taxon>
        <taxon>Cricetinae</taxon>
        <taxon>Cricetulus</taxon>
    </lineage>
</organism>
<sequence length="75" mass="8751">MELTALPMVAKPWTLELTYYIHHRVHSFHRQREDGVLQTPGGRKLSRETASYSTQRKLAFCISNQSSTRHVHCQK</sequence>
<evidence type="ECO:0000313" key="3">
    <source>
        <dbReference type="Proteomes" id="UP000001075"/>
    </source>
</evidence>
<reference evidence="3" key="1">
    <citation type="journal article" date="2011" name="Nat. Biotechnol.">
        <title>The genomic sequence of the Chinese hamster ovary (CHO)-K1 cell line.</title>
        <authorList>
            <person name="Xu X."/>
            <person name="Nagarajan H."/>
            <person name="Lewis N.E."/>
            <person name="Pan S."/>
            <person name="Cai Z."/>
            <person name="Liu X."/>
            <person name="Chen W."/>
            <person name="Xie M."/>
            <person name="Wang W."/>
            <person name="Hammond S."/>
            <person name="Andersen M.R."/>
            <person name="Neff N."/>
            <person name="Passarelli B."/>
            <person name="Koh W."/>
            <person name="Fan H.C."/>
            <person name="Wang J."/>
            <person name="Gui Y."/>
            <person name="Lee K.H."/>
            <person name="Betenbaugh M.J."/>
            <person name="Quake S.R."/>
            <person name="Famili I."/>
            <person name="Palsson B.O."/>
            <person name="Wang J."/>
        </authorList>
    </citation>
    <scope>NUCLEOTIDE SEQUENCE [LARGE SCALE GENOMIC DNA]</scope>
    <source>
        <strain evidence="3">CHO K1 cell line</strain>
    </source>
</reference>
<dbReference type="InParanoid" id="G3HB93"/>
<name>G3HB93_CRIGR</name>
<proteinExistence type="predicted"/>
<feature type="region of interest" description="Disordered" evidence="1">
    <location>
        <begin position="31"/>
        <end position="50"/>
    </location>
</feature>
<accession>G3HB93</accession>
<protein>
    <submittedName>
        <fullName evidence="2">Uncharacterized protein</fullName>
    </submittedName>
</protein>
<dbReference type="AlphaFoldDB" id="G3HB93"/>
<gene>
    <name evidence="2" type="ORF">I79_007717</name>
</gene>
<dbReference type="Proteomes" id="UP000001075">
    <property type="component" value="Unassembled WGS sequence"/>
</dbReference>
<dbReference type="EMBL" id="JH000264">
    <property type="protein sequence ID" value="EGW06579.1"/>
    <property type="molecule type" value="Genomic_DNA"/>
</dbReference>
<evidence type="ECO:0000256" key="1">
    <source>
        <dbReference type="SAM" id="MobiDB-lite"/>
    </source>
</evidence>
<evidence type="ECO:0000313" key="2">
    <source>
        <dbReference type="EMBL" id="EGW06579.1"/>
    </source>
</evidence>